<sequence length="358" mass="38630">MGPLHLQSPFLLWSPAPPTPPLPPSPPSKTRRPPPPPPPPTPPFCLPSCFGLPLPPPCPPPPGAIRFPLWHGAATIPASSVCRSVRGHFVEHLPHVEGHVPGDGEGAFAGVPPEMLPPKKRFLRYHPYAAAWTIQEMANHARGQGGFGFGGKRPAVPAPPGVEEDDGLRAELRRLRISRPALVLTKRLTPSDRSREKARLVLPEGLVRTSPLLGMLTAGERHLVLTGDGGGLPVPAFDRLGRAYAMALKRDRSPTCRSYRLTGQWSLFASRHAMHDGDAVEVRAFRPPAWQARLESRGEGGLGMALLLRRPRGQPTPPAAVNDAAFWSYRERGAADGLLLLARTAPRRGDGGVQITVP</sequence>
<dbReference type="EnsemblPlants" id="OMERI01G08380.1">
    <property type="protein sequence ID" value="OMERI01G08380.1"/>
    <property type="gene ID" value="OMERI01G08380"/>
</dbReference>
<evidence type="ECO:0000313" key="7">
    <source>
        <dbReference type="EnsemblPlants" id="OMERI01G08380.1"/>
    </source>
</evidence>
<name>A0A0E0BZJ7_9ORYZ</name>
<evidence type="ECO:0000256" key="5">
    <source>
        <dbReference type="ARBA" id="ARBA00023242"/>
    </source>
</evidence>
<evidence type="ECO:0000256" key="6">
    <source>
        <dbReference type="SAM" id="MobiDB-lite"/>
    </source>
</evidence>
<dbReference type="Proteomes" id="UP000008021">
    <property type="component" value="Chromosome 1"/>
</dbReference>
<organism evidence="7">
    <name type="scientific">Oryza meridionalis</name>
    <dbReference type="NCBI Taxonomy" id="40149"/>
    <lineage>
        <taxon>Eukaryota</taxon>
        <taxon>Viridiplantae</taxon>
        <taxon>Streptophyta</taxon>
        <taxon>Embryophyta</taxon>
        <taxon>Tracheophyta</taxon>
        <taxon>Spermatophyta</taxon>
        <taxon>Magnoliopsida</taxon>
        <taxon>Liliopsida</taxon>
        <taxon>Poales</taxon>
        <taxon>Poaceae</taxon>
        <taxon>BOP clade</taxon>
        <taxon>Oryzoideae</taxon>
        <taxon>Oryzeae</taxon>
        <taxon>Oryzinae</taxon>
        <taxon>Oryza</taxon>
    </lineage>
</organism>
<reference evidence="7" key="1">
    <citation type="submission" date="2015-04" db="UniProtKB">
        <authorList>
            <consortium name="EnsemblPlants"/>
        </authorList>
    </citation>
    <scope>IDENTIFICATION</scope>
</reference>
<accession>A0A0E0BZJ7</accession>
<keyword evidence="8" id="KW-1185">Reference proteome</keyword>
<dbReference type="GO" id="GO:0003677">
    <property type="term" value="F:DNA binding"/>
    <property type="evidence" value="ECO:0007669"/>
    <property type="project" value="UniProtKB-KW"/>
</dbReference>
<dbReference type="SUPFAM" id="SSF101936">
    <property type="entry name" value="DNA-binding pseudobarrel domain"/>
    <property type="match status" value="1"/>
</dbReference>
<feature type="region of interest" description="Disordered" evidence="6">
    <location>
        <begin position="1"/>
        <end position="40"/>
    </location>
</feature>
<keyword evidence="5" id="KW-0539">Nucleus</keyword>
<dbReference type="PANTHER" id="PTHR34397:SF5">
    <property type="entry name" value="TF-B3 DOMAIN-CONTAINING PROTEIN"/>
    <property type="match status" value="1"/>
</dbReference>
<keyword evidence="4" id="KW-0804">Transcription</keyword>
<dbReference type="InterPro" id="IPR015300">
    <property type="entry name" value="DNA-bd_pseudobarrel_sf"/>
</dbReference>
<dbReference type="HOGENOM" id="CLU_040253_0_0_1"/>
<dbReference type="Gramene" id="OMERI01G08380.1">
    <property type="protein sequence ID" value="OMERI01G08380.1"/>
    <property type="gene ID" value="OMERI01G08380"/>
</dbReference>
<dbReference type="AlphaFoldDB" id="A0A0E0BZJ7"/>
<comment type="subcellular location">
    <subcellularLocation>
        <location evidence="1">Nucleus</location>
    </subcellularLocation>
</comment>
<dbReference type="eggNOG" id="ENOG502R5TT">
    <property type="taxonomic scope" value="Eukaryota"/>
</dbReference>
<evidence type="ECO:0000256" key="2">
    <source>
        <dbReference type="ARBA" id="ARBA00023015"/>
    </source>
</evidence>
<keyword evidence="3" id="KW-0238">DNA-binding</keyword>
<dbReference type="PANTHER" id="PTHR34397">
    <property type="entry name" value="OS05G0237600 PROTEIN"/>
    <property type="match status" value="1"/>
</dbReference>
<keyword evidence="2" id="KW-0805">Transcription regulation</keyword>
<dbReference type="GO" id="GO:0005634">
    <property type="term" value="C:nucleus"/>
    <property type="evidence" value="ECO:0007669"/>
    <property type="project" value="UniProtKB-SubCell"/>
</dbReference>
<evidence type="ECO:0000256" key="3">
    <source>
        <dbReference type="ARBA" id="ARBA00023125"/>
    </source>
</evidence>
<dbReference type="Gene3D" id="2.40.330.10">
    <property type="entry name" value="DNA-binding pseudobarrel domain"/>
    <property type="match status" value="1"/>
</dbReference>
<evidence type="ECO:0000256" key="4">
    <source>
        <dbReference type="ARBA" id="ARBA00023163"/>
    </source>
</evidence>
<evidence type="ECO:0000256" key="1">
    <source>
        <dbReference type="ARBA" id="ARBA00004123"/>
    </source>
</evidence>
<protein>
    <submittedName>
        <fullName evidence="7">Uncharacterized protein</fullName>
    </submittedName>
</protein>
<evidence type="ECO:0000313" key="8">
    <source>
        <dbReference type="Proteomes" id="UP000008021"/>
    </source>
</evidence>
<proteinExistence type="predicted"/>
<reference evidence="7" key="2">
    <citation type="submission" date="2018-05" db="EMBL/GenBank/DDBJ databases">
        <title>OmerRS3 (Oryza meridionalis Reference Sequence Version 3).</title>
        <authorList>
            <person name="Zhang J."/>
            <person name="Kudrna D."/>
            <person name="Lee S."/>
            <person name="Talag J."/>
            <person name="Welchert J."/>
            <person name="Wing R.A."/>
        </authorList>
    </citation>
    <scope>NUCLEOTIDE SEQUENCE [LARGE SCALE GENOMIC DNA]</scope>
    <source>
        <strain evidence="7">cv. OR44</strain>
    </source>
</reference>
<feature type="compositionally biased region" description="Pro residues" evidence="6">
    <location>
        <begin position="15"/>
        <end position="40"/>
    </location>
</feature>
<dbReference type="STRING" id="40149.A0A0E0BZJ7"/>